<dbReference type="InterPro" id="IPR001275">
    <property type="entry name" value="DM_DNA-bd"/>
</dbReference>
<reference evidence="7" key="1">
    <citation type="submission" date="2022-01" db="EMBL/GenBank/DDBJ databases">
        <title>Genome Sequence Resource for Two Populations of Ditylenchus destructor, the Migratory Endoparasitic Phytonematode.</title>
        <authorList>
            <person name="Zhang H."/>
            <person name="Lin R."/>
            <person name="Xie B."/>
        </authorList>
    </citation>
    <scope>NUCLEOTIDE SEQUENCE</scope>
    <source>
        <strain evidence="7">BazhouSP</strain>
    </source>
</reference>
<dbReference type="GO" id="GO:0007548">
    <property type="term" value="P:sex differentiation"/>
    <property type="evidence" value="ECO:0007669"/>
    <property type="project" value="TreeGrafter"/>
</dbReference>
<dbReference type="SMART" id="SM00301">
    <property type="entry name" value="DM"/>
    <property type="match status" value="1"/>
</dbReference>
<evidence type="ECO:0000313" key="8">
    <source>
        <dbReference type="Proteomes" id="UP001201812"/>
    </source>
</evidence>
<dbReference type="GO" id="GO:0046872">
    <property type="term" value="F:metal ion binding"/>
    <property type="evidence" value="ECO:0007669"/>
    <property type="project" value="UniProtKB-KW"/>
</dbReference>
<proteinExistence type="predicted"/>
<organism evidence="7 8">
    <name type="scientific">Ditylenchus destructor</name>
    <dbReference type="NCBI Taxonomy" id="166010"/>
    <lineage>
        <taxon>Eukaryota</taxon>
        <taxon>Metazoa</taxon>
        <taxon>Ecdysozoa</taxon>
        <taxon>Nematoda</taxon>
        <taxon>Chromadorea</taxon>
        <taxon>Rhabditida</taxon>
        <taxon>Tylenchina</taxon>
        <taxon>Tylenchomorpha</taxon>
        <taxon>Sphaerularioidea</taxon>
        <taxon>Anguinidae</taxon>
        <taxon>Anguininae</taxon>
        <taxon>Ditylenchus</taxon>
    </lineage>
</organism>
<dbReference type="PANTHER" id="PTHR12322">
    <property type="entry name" value="DOUBLESEX AND MAB-3 RELATED TRANSCRIPTION FACTOR DMRT"/>
    <property type="match status" value="1"/>
</dbReference>
<evidence type="ECO:0000259" key="6">
    <source>
        <dbReference type="PROSITE" id="PS50809"/>
    </source>
</evidence>
<dbReference type="Gene3D" id="4.10.1040.10">
    <property type="entry name" value="DM DNA-binding domain"/>
    <property type="match status" value="1"/>
</dbReference>
<dbReference type="InterPro" id="IPR026607">
    <property type="entry name" value="DMRT"/>
</dbReference>
<accession>A0AAD4QWP3</accession>
<protein>
    <submittedName>
        <fullName evidence="7">DM DNA binding domain-containing protein</fullName>
    </submittedName>
</protein>
<dbReference type="Proteomes" id="UP001201812">
    <property type="component" value="Unassembled WGS sequence"/>
</dbReference>
<dbReference type="GO" id="GO:0005634">
    <property type="term" value="C:nucleus"/>
    <property type="evidence" value="ECO:0007669"/>
    <property type="project" value="UniProtKB-SubCell"/>
</dbReference>
<evidence type="ECO:0000256" key="4">
    <source>
        <dbReference type="ARBA" id="ARBA00023242"/>
    </source>
</evidence>
<keyword evidence="3 5" id="KW-0238">DNA-binding</keyword>
<evidence type="ECO:0000256" key="2">
    <source>
        <dbReference type="ARBA" id="ARBA00022833"/>
    </source>
</evidence>
<dbReference type="EMBL" id="JAKKPZ010000474">
    <property type="protein sequence ID" value="KAI1694753.1"/>
    <property type="molecule type" value="Genomic_DNA"/>
</dbReference>
<dbReference type="GO" id="GO:0000978">
    <property type="term" value="F:RNA polymerase II cis-regulatory region sequence-specific DNA binding"/>
    <property type="evidence" value="ECO:0007669"/>
    <property type="project" value="TreeGrafter"/>
</dbReference>
<dbReference type="PROSITE" id="PS50809">
    <property type="entry name" value="DM_2"/>
    <property type="match status" value="1"/>
</dbReference>
<keyword evidence="2 5" id="KW-0862">Zinc</keyword>
<keyword evidence="8" id="KW-1185">Reference proteome</keyword>
<keyword evidence="1 5" id="KW-0479">Metal-binding</keyword>
<evidence type="ECO:0000313" key="7">
    <source>
        <dbReference type="EMBL" id="KAI1694753.1"/>
    </source>
</evidence>
<keyword evidence="4 5" id="KW-0539">Nucleus</keyword>
<comment type="subcellular location">
    <subcellularLocation>
        <location evidence="5">Nucleus</location>
    </subcellularLocation>
</comment>
<dbReference type="Pfam" id="PF00751">
    <property type="entry name" value="DM"/>
    <property type="match status" value="1"/>
</dbReference>
<dbReference type="SUPFAM" id="SSF82927">
    <property type="entry name" value="Cysteine-rich DNA binding domain, (DM domain)"/>
    <property type="match status" value="1"/>
</dbReference>
<gene>
    <name evidence="7" type="ORF">DdX_19946</name>
</gene>
<dbReference type="PANTHER" id="PTHR12322:SF110">
    <property type="entry name" value="DOUBLESEX- AND MAB-3-RELATED TRANSCRIPTION FACTOR DMD-10"/>
    <property type="match status" value="1"/>
</dbReference>
<feature type="domain" description="DM" evidence="6">
    <location>
        <begin position="54"/>
        <end position="100"/>
    </location>
</feature>
<sequence>MFPINNIFELLNNGKLNMANCNFLQDINNGYQCGTTSNVLKAGPRYHKEHPPYCHCCANHDVQSRLKGHKNCPFQLCECPRCKTVKRRRRLMAEQIKERRRQRKLAKEAAKMLENNQNEVDFSINQCFDFAALSFAPEEPFNMPEMNTQIILDAAQFNNIMFSLPQTIPMSDQTQQYAGINPSDIGCSSSSASISPNNSTASTSDELNAPALALFESLQMTSLVPSSQIFSIPPPLDMCAPQPGIWYNSMNVPVSPTLPLPIFPPNESFAYTNSQFSLSNTFLQQIKQSFFNDLLHSSR</sequence>
<dbReference type="GO" id="GO:0000981">
    <property type="term" value="F:DNA-binding transcription factor activity, RNA polymerase II-specific"/>
    <property type="evidence" value="ECO:0007669"/>
    <property type="project" value="TreeGrafter"/>
</dbReference>
<name>A0AAD4QWP3_9BILA</name>
<feature type="DNA-binding region" description="DM" evidence="5">
    <location>
        <begin position="54"/>
        <end position="100"/>
    </location>
</feature>
<comment type="caution">
    <text evidence="7">The sequence shown here is derived from an EMBL/GenBank/DDBJ whole genome shotgun (WGS) entry which is preliminary data.</text>
</comment>
<dbReference type="InterPro" id="IPR036407">
    <property type="entry name" value="DM_DNA-bd_sf"/>
</dbReference>
<dbReference type="AlphaFoldDB" id="A0AAD4QWP3"/>
<evidence type="ECO:0000256" key="1">
    <source>
        <dbReference type="ARBA" id="ARBA00022723"/>
    </source>
</evidence>
<evidence type="ECO:0000256" key="3">
    <source>
        <dbReference type="ARBA" id="ARBA00023125"/>
    </source>
</evidence>
<evidence type="ECO:0000256" key="5">
    <source>
        <dbReference type="PROSITE-ProRule" id="PRU00070"/>
    </source>
</evidence>